<dbReference type="InterPro" id="IPR017892">
    <property type="entry name" value="Pkinase_C"/>
</dbReference>
<dbReference type="SUPFAM" id="SSF50729">
    <property type="entry name" value="PH domain-like"/>
    <property type="match status" value="1"/>
</dbReference>
<dbReference type="Gene3D" id="2.30.29.30">
    <property type="entry name" value="Pleckstrin-homology domain (PH domain)/Phosphotyrosine-binding domain (PTB)"/>
    <property type="match status" value="1"/>
</dbReference>
<dbReference type="SMART" id="SM00220">
    <property type="entry name" value="S_TKc"/>
    <property type="match status" value="1"/>
</dbReference>
<evidence type="ECO:0000256" key="7">
    <source>
        <dbReference type="ARBA" id="ARBA00022777"/>
    </source>
</evidence>
<dbReference type="Gene3D" id="3.30.200.20">
    <property type="entry name" value="Phosphorylase Kinase, domain 1"/>
    <property type="match status" value="1"/>
</dbReference>
<accession>A0AA96MLS6</accession>
<dbReference type="InterPro" id="IPR039026">
    <property type="entry name" value="PH_PKB"/>
</dbReference>
<dbReference type="CDD" id="cd01241">
    <property type="entry name" value="PH_PKB"/>
    <property type="match status" value="1"/>
</dbReference>
<dbReference type="PROSITE" id="PS00108">
    <property type="entry name" value="PROTEIN_KINASE_ST"/>
    <property type="match status" value="1"/>
</dbReference>
<protein>
    <recommendedName>
        <fullName evidence="2">non-specific serine/threonine protein kinase</fullName>
        <ecNumber evidence="2">2.7.11.1</ecNumber>
    </recommendedName>
</protein>
<evidence type="ECO:0000256" key="2">
    <source>
        <dbReference type="ARBA" id="ARBA00012513"/>
    </source>
</evidence>
<dbReference type="Gene3D" id="1.10.510.10">
    <property type="entry name" value="Transferase(Phosphotransferase) domain 1"/>
    <property type="match status" value="1"/>
</dbReference>
<keyword evidence="7 15" id="KW-0418">Kinase</keyword>
<feature type="domain" description="Protein kinase" evidence="13">
    <location>
        <begin position="180"/>
        <end position="437"/>
    </location>
</feature>
<evidence type="ECO:0000256" key="9">
    <source>
        <dbReference type="PROSITE-ProRule" id="PRU10141"/>
    </source>
</evidence>
<evidence type="ECO:0000256" key="3">
    <source>
        <dbReference type="ARBA" id="ARBA00022527"/>
    </source>
</evidence>
<evidence type="ECO:0000256" key="5">
    <source>
        <dbReference type="ARBA" id="ARBA00022679"/>
    </source>
</evidence>
<dbReference type="GO" id="GO:0004674">
    <property type="term" value="F:protein serine/threonine kinase activity"/>
    <property type="evidence" value="ECO:0007669"/>
    <property type="project" value="UniProtKB-KW"/>
</dbReference>
<feature type="binding site" evidence="9">
    <location>
        <position position="209"/>
    </location>
    <ligand>
        <name>ATP</name>
        <dbReference type="ChEBI" id="CHEBI:30616"/>
    </ligand>
</feature>
<keyword evidence="5" id="KW-0808">Transferase</keyword>
<proteinExistence type="evidence at transcript level"/>
<name>A0AA96MLS6_HALDU</name>
<dbReference type="InterPro" id="IPR000719">
    <property type="entry name" value="Prot_kinase_dom"/>
</dbReference>
<feature type="domain" description="AGC-kinase C-terminal" evidence="14">
    <location>
        <begin position="438"/>
        <end position="492"/>
    </location>
</feature>
<dbReference type="Pfam" id="PF00069">
    <property type="entry name" value="Pkinase"/>
    <property type="match status" value="1"/>
</dbReference>
<dbReference type="InterPro" id="IPR008271">
    <property type="entry name" value="Ser/Thr_kinase_AS"/>
</dbReference>
<evidence type="ECO:0000256" key="10">
    <source>
        <dbReference type="RuleBase" id="RU000304"/>
    </source>
</evidence>
<comment type="similarity">
    <text evidence="1">Belongs to the protein kinase superfamily. AGC Ser/Thr protein kinase family. RAC subfamily.</text>
</comment>
<reference evidence="15" key="1">
    <citation type="submission" date="2023-08" db="EMBL/GenBank/DDBJ databases">
        <authorList>
            <person name="Adameyko K."/>
            <person name="Kravchuk O."/>
            <person name="Lyupina Y."/>
        </authorList>
    </citation>
    <scope>NUCLEOTIDE SEQUENCE</scope>
</reference>
<dbReference type="FunFam" id="2.30.29.30:FF:000027">
    <property type="entry name" value="Non-specific serine/threonine protein kinase"/>
    <property type="match status" value="1"/>
</dbReference>
<dbReference type="AlphaFoldDB" id="A0AA96MLS6"/>
<evidence type="ECO:0000259" key="12">
    <source>
        <dbReference type="PROSITE" id="PS50003"/>
    </source>
</evidence>
<evidence type="ECO:0000313" key="15">
    <source>
        <dbReference type="EMBL" id="WNS64141.1"/>
    </source>
</evidence>
<feature type="domain" description="PH" evidence="12">
    <location>
        <begin position="9"/>
        <end position="111"/>
    </location>
</feature>
<dbReference type="InterPro" id="IPR011993">
    <property type="entry name" value="PH-like_dom_sf"/>
</dbReference>
<keyword evidence="4" id="KW-0597">Phosphoprotein</keyword>
<keyword evidence="6 9" id="KW-0547">Nucleotide-binding</keyword>
<dbReference type="SMART" id="SM00133">
    <property type="entry name" value="S_TK_X"/>
    <property type="match status" value="1"/>
</dbReference>
<feature type="compositionally biased region" description="Acidic residues" evidence="11">
    <location>
        <begin position="482"/>
        <end position="492"/>
    </location>
</feature>
<dbReference type="InterPro" id="IPR011009">
    <property type="entry name" value="Kinase-like_dom_sf"/>
</dbReference>
<dbReference type="PROSITE" id="PS50011">
    <property type="entry name" value="PROTEIN_KINASE_DOM"/>
    <property type="match status" value="1"/>
</dbReference>
<dbReference type="FunFam" id="1.10.510.10:FF:000008">
    <property type="entry name" value="Non-specific serine/threonine protein kinase"/>
    <property type="match status" value="1"/>
</dbReference>
<keyword evidence="8 9" id="KW-0067">ATP-binding</keyword>
<dbReference type="InterPro" id="IPR001849">
    <property type="entry name" value="PH_domain"/>
</dbReference>
<dbReference type="PROSITE" id="PS51285">
    <property type="entry name" value="AGC_KINASE_CTER"/>
    <property type="match status" value="1"/>
</dbReference>
<dbReference type="SMART" id="SM00233">
    <property type="entry name" value="PH"/>
    <property type="match status" value="1"/>
</dbReference>
<organism evidence="15">
    <name type="scientific">Halisarca dujardinii</name>
    <name type="common">Dujardin's slime sponge</name>
    <dbReference type="NCBI Taxonomy" id="2583056"/>
    <lineage>
        <taxon>Eukaryota</taxon>
        <taxon>Metazoa</taxon>
        <taxon>Porifera</taxon>
        <taxon>Demospongiae</taxon>
        <taxon>Verongimorpha</taxon>
        <taxon>Chondrillida</taxon>
        <taxon>Halisarcidae</taxon>
        <taxon>Halisarca</taxon>
    </lineage>
</organism>
<sequence length="492" mass="55835">MAESWGTNKVVKEGWLQKRGEFIKNWRARYFVLRSDGTFTGYKQPPVGGIYPEIMNEFNVEGISVIPRHNVKKNAFMVRVLHMTSFVERIFCADTTKDMEEWVEVIKTTSERLRSKRRPSPSLYDDNSDQLDSSGPAGGNGYNDDNEDTSQSVGGGGRSSANPRAAPRKPKPKQKTIDDFEMLKVLGKGTFGKVVLCREIQSQQLYAMKILKKDFIEARDEVEHTETERKILKTMKHPFLTALEYSFQTPNRLCFVMEYVSGGELFFHLTKTKGFGEERSRFYGAEISLAIGYLHQNSIVYRDLKLENLLLDSDGHVKLTDFGLCKEDVGYGSTTATFCGTPEYLAPEVLCESDYGKSVDWWGLGIVLYEMISGKLPFFHRDQDELFQAILNDDVKFPKNMSDNARAMLGGLLQKEPELRLGSSKRDVEELKAHAFFAGINWIDLLEKRIKPPFQPVIKGEDDTSNFDPSFTSEDPNRESDGEGEEVDFTGI</sequence>
<evidence type="ECO:0000256" key="1">
    <source>
        <dbReference type="ARBA" id="ARBA00006935"/>
    </source>
</evidence>
<dbReference type="SUPFAM" id="SSF56112">
    <property type="entry name" value="Protein kinase-like (PK-like)"/>
    <property type="match status" value="1"/>
</dbReference>
<evidence type="ECO:0000256" key="11">
    <source>
        <dbReference type="SAM" id="MobiDB-lite"/>
    </source>
</evidence>
<feature type="region of interest" description="Disordered" evidence="11">
    <location>
        <begin position="456"/>
        <end position="492"/>
    </location>
</feature>
<evidence type="ECO:0000256" key="8">
    <source>
        <dbReference type="ARBA" id="ARBA00022840"/>
    </source>
</evidence>
<keyword evidence="3 10" id="KW-0723">Serine/threonine-protein kinase</keyword>
<dbReference type="PROSITE" id="PS00107">
    <property type="entry name" value="PROTEIN_KINASE_ATP"/>
    <property type="match status" value="1"/>
</dbReference>
<dbReference type="Pfam" id="PF00169">
    <property type="entry name" value="PH"/>
    <property type="match status" value="1"/>
</dbReference>
<dbReference type="GO" id="GO:0005524">
    <property type="term" value="F:ATP binding"/>
    <property type="evidence" value="ECO:0007669"/>
    <property type="project" value="UniProtKB-UniRule"/>
</dbReference>
<evidence type="ECO:0000259" key="13">
    <source>
        <dbReference type="PROSITE" id="PS50011"/>
    </source>
</evidence>
<evidence type="ECO:0000259" key="14">
    <source>
        <dbReference type="PROSITE" id="PS51285"/>
    </source>
</evidence>
<dbReference type="PROSITE" id="PS50003">
    <property type="entry name" value="PH_DOMAIN"/>
    <property type="match status" value="1"/>
</dbReference>
<feature type="region of interest" description="Disordered" evidence="11">
    <location>
        <begin position="110"/>
        <end position="176"/>
    </location>
</feature>
<dbReference type="EMBL" id="OR469802">
    <property type="protein sequence ID" value="WNS64141.1"/>
    <property type="molecule type" value="mRNA"/>
</dbReference>
<evidence type="ECO:0000256" key="6">
    <source>
        <dbReference type="ARBA" id="ARBA00022741"/>
    </source>
</evidence>
<dbReference type="InterPro" id="IPR017441">
    <property type="entry name" value="Protein_kinase_ATP_BS"/>
</dbReference>
<dbReference type="Pfam" id="PF00433">
    <property type="entry name" value="Pkinase_C"/>
    <property type="match status" value="1"/>
</dbReference>
<dbReference type="EC" id="2.7.11.1" evidence="2"/>
<dbReference type="FunFam" id="3.30.200.20:FF:000103">
    <property type="entry name" value="Protein kinase C"/>
    <property type="match status" value="1"/>
</dbReference>
<evidence type="ECO:0000256" key="4">
    <source>
        <dbReference type="ARBA" id="ARBA00022553"/>
    </source>
</evidence>
<dbReference type="InterPro" id="IPR000961">
    <property type="entry name" value="AGC-kinase_C"/>
</dbReference>
<dbReference type="PANTHER" id="PTHR24351">
    <property type="entry name" value="RIBOSOMAL PROTEIN S6 KINASE"/>
    <property type="match status" value="1"/>
</dbReference>